<evidence type="ECO:0000256" key="1">
    <source>
        <dbReference type="ARBA" id="ARBA00022679"/>
    </source>
</evidence>
<sequence length="197" mass="23158">MKVMKNNDFEIRVATEEDARELLEMYSYYVTSTAITFEYEVPSVEEFAGRICHVLEKYPYLVAASEGKIVGYAYVSPFKARAAYDWAVETSIYVHKDKKAMGIGKGLYEELEKILKKQNILNLEACIAYPDTEDEYLTKDSVKFHEKLGYRMVGEFHQCGYKFNRWYNMVWMEKHIGEHKEGQEPVKRFGEVRSEFF</sequence>
<protein>
    <submittedName>
        <fullName evidence="4">Acyltransferase</fullName>
    </submittedName>
</protein>
<dbReference type="InterPro" id="IPR016181">
    <property type="entry name" value="Acyl_CoA_acyltransferase"/>
</dbReference>
<dbReference type="PANTHER" id="PTHR43072:SF23">
    <property type="entry name" value="UPF0039 PROTEIN C11D3.02C"/>
    <property type="match status" value="1"/>
</dbReference>
<keyword evidence="1 4" id="KW-0808">Transferase</keyword>
<gene>
    <name evidence="4" type="ORF">ASU35_09650</name>
</gene>
<dbReference type="STRING" id="290052.ASU35_09650"/>
<dbReference type="GO" id="GO:0016747">
    <property type="term" value="F:acyltransferase activity, transferring groups other than amino-acyl groups"/>
    <property type="evidence" value="ECO:0007669"/>
    <property type="project" value="InterPro"/>
</dbReference>
<dbReference type="CDD" id="cd04301">
    <property type="entry name" value="NAT_SF"/>
    <property type="match status" value="1"/>
</dbReference>
<keyword evidence="2 4" id="KW-0012">Acyltransferase</keyword>
<dbReference type="Pfam" id="PF13420">
    <property type="entry name" value="Acetyltransf_4"/>
    <property type="match status" value="1"/>
</dbReference>
<reference evidence="4 5" key="1">
    <citation type="submission" date="2015-11" db="EMBL/GenBank/DDBJ databases">
        <title>Butyribacter intestini gen. nov., sp. nov., a butyric acid-producing bacterium of the family Lachnospiraceae isolated from the human faeces.</title>
        <authorList>
            <person name="Zou Y."/>
            <person name="Xue W."/>
            <person name="Luo G."/>
            <person name="Lv M."/>
        </authorList>
    </citation>
    <scope>NUCLEOTIDE SEQUENCE [LARGE SCALE GENOMIC DNA]</scope>
    <source>
        <strain evidence="4 5">ACET-33324</strain>
    </source>
</reference>
<dbReference type="AlphaFoldDB" id="A0A0V8QG82"/>
<dbReference type="OrthoDB" id="9798006at2"/>
<evidence type="ECO:0000313" key="4">
    <source>
        <dbReference type="EMBL" id="KSV59254.1"/>
    </source>
</evidence>
<organism evidence="4 5">
    <name type="scientific">Acetivibrio ethanolgignens</name>
    <dbReference type="NCBI Taxonomy" id="290052"/>
    <lineage>
        <taxon>Bacteria</taxon>
        <taxon>Bacillati</taxon>
        <taxon>Bacillota</taxon>
        <taxon>Clostridia</taxon>
        <taxon>Eubacteriales</taxon>
        <taxon>Oscillospiraceae</taxon>
        <taxon>Acetivibrio</taxon>
    </lineage>
</organism>
<keyword evidence="5" id="KW-1185">Reference proteome</keyword>
<name>A0A0V8QG82_9FIRM</name>
<evidence type="ECO:0000256" key="2">
    <source>
        <dbReference type="ARBA" id="ARBA00023315"/>
    </source>
</evidence>
<dbReference type="PROSITE" id="PS51186">
    <property type="entry name" value="GNAT"/>
    <property type="match status" value="1"/>
</dbReference>
<evidence type="ECO:0000313" key="5">
    <source>
        <dbReference type="Proteomes" id="UP000054874"/>
    </source>
</evidence>
<dbReference type="Gene3D" id="3.40.630.30">
    <property type="match status" value="1"/>
</dbReference>
<dbReference type="Proteomes" id="UP000054874">
    <property type="component" value="Unassembled WGS sequence"/>
</dbReference>
<dbReference type="PANTHER" id="PTHR43072">
    <property type="entry name" value="N-ACETYLTRANSFERASE"/>
    <property type="match status" value="1"/>
</dbReference>
<comment type="caution">
    <text evidence="4">The sequence shown here is derived from an EMBL/GenBank/DDBJ whole genome shotgun (WGS) entry which is preliminary data.</text>
</comment>
<accession>A0A0V8QG82</accession>
<feature type="domain" description="N-acetyltransferase" evidence="3">
    <location>
        <begin position="9"/>
        <end position="177"/>
    </location>
</feature>
<dbReference type="InterPro" id="IPR000182">
    <property type="entry name" value="GNAT_dom"/>
</dbReference>
<dbReference type="SUPFAM" id="SSF55729">
    <property type="entry name" value="Acyl-CoA N-acyltransferases (Nat)"/>
    <property type="match status" value="1"/>
</dbReference>
<evidence type="ECO:0000259" key="3">
    <source>
        <dbReference type="PROSITE" id="PS51186"/>
    </source>
</evidence>
<dbReference type="EMBL" id="LNAM01000149">
    <property type="protein sequence ID" value="KSV59254.1"/>
    <property type="molecule type" value="Genomic_DNA"/>
</dbReference>
<proteinExistence type="predicted"/>